<evidence type="ECO:0000313" key="7">
    <source>
        <dbReference type="EMBL" id="MBN2909512.1"/>
    </source>
</evidence>
<keyword evidence="2" id="KW-1003">Cell membrane</keyword>
<comment type="caution">
    <text evidence="7">The sequence shown here is derived from an EMBL/GenBank/DDBJ whole genome shotgun (WGS) entry which is preliminary data.</text>
</comment>
<evidence type="ECO:0000313" key="8">
    <source>
        <dbReference type="Proteomes" id="UP001177120"/>
    </source>
</evidence>
<evidence type="ECO:0000256" key="6">
    <source>
        <dbReference type="SAM" id="Phobius"/>
    </source>
</evidence>
<evidence type="ECO:0000256" key="2">
    <source>
        <dbReference type="ARBA" id="ARBA00022475"/>
    </source>
</evidence>
<keyword evidence="5 6" id="KW-0472">Membrane</keyword>
<keyword evidence="8" id="KW-1185">Reference proteome</keyword>
<keyword evidence="3 6" id="KW-0812">Transmembrane</keyword>
<organism evidence="7 8">
    <name type="scientific">Polycladomyces zharkentensis</name>
    <dbReference type="NCBI Taxonomy" id="2807616"/>
    <lineage>
        <taxon>Bacteria</taxon>
        <taxon>Bacillati</taxon>
        <taxon>Bacillota</taxon>
        <taxon>Bacilli</taxon>
        <taxon>Bacillales</taxon>
        <taxon>Thermoactinomycetaceae</taxon>
        <taxon>Polycladomyces</taxon>
    </lineage>
</organism>
<feature type="transmembrane region" description="Helical" evidence="6">
    <location>
        <begin position="111"/>
        <end position="133"/>
    </location>
</feature>
<dbReference type="Pfam" id="PF01810">
    <property type="entry name" value="LysE"/>
    <property type="match status" value="1"/>
</dbReference>
<evidence type="ECO:0000256" key="3">
    <source>
        <dbReference type="ARBA" id="ARBA00022692"/>
    </source>
</evidence>
<evidence type="ECO:0000256" key="1">
    <source>
        <dbReference type="ARBA" id="ARBA00004651"/>
    </source>
</evidence>
<accession>A0ABS2WIX4</accession>
<name>A0ABS2WIX4_9BACL</name>
<dbReference type="PANTHER" id="PTHR30086:SF20">
    <property type="entry name" value="ARGININE EXPORTER PROTEIN ARGO-RELATED"/>
    <property type="match status" value="1"/>
</dbReference>
<feature type="transmembrane region" description="Helical" evidence="6">
    <location>
        <begin position="70"/>
        <end position="91"/>
    </location>
</feature>
<sequence>MIGATLHGLVLAFGLIIPLGAQNVFVFNQGAVQSRFLRVLPVIITASICDTLLIVAAVLGVSFVILTVSWLQFVLFGIGIFFLLYMGLSVWRSHGGSPSHREEEVSPKKQIAFAASVSLLNPHAILDTVGVIGTNSLSYTGTEKMAFTLACIFVSWAWFFGLAIAGRIVGNIDRTGTIVGKINKLSALIIWGVALYLIYQLFWGANTG</sequence>
<feature type="transmembrane region" description="Helical" evidence="6">
    <location>
        <begin position="185"/>
        <end position="205"/>
    </location>
</feature>
<feature type="transmembrane region" description="Helical" evidence="6">
    <location>
        <begin position="6"/>
        <end position="27"/>
    </location>
</feature>
<comment type="subcellular location">
    <subcellularLocation>
        <location evidence="1">Cell membrane</location>
        <topology evidence="1">Multi-pass membrane protein</topology>
    </subcellularLocation>
</comment>
<feature type="transmembrane region" description="Helical" evidence="6">
    <location>
        <begin position="39"/>
        <end position="64"/>
    </location>
</feature>
<dbReference type="RefSeq" id="WP_205494679.1">
    <property type="nucleotide sequence ID" value="NZ_JAFHAP010000008.1"/>
</dbReference>
<gene>
    <name evidence="7" type="ORF">JQC72_08230</name>
</gene>
<evidence type="ECO:0000256" key="4">
    <source>
        <dbReference type="ARBA" id="ARBA00022989"/>
    </source>
</evidence>
<keyword evidence="4 6" id="KW-1133">Transmembrane helix</keyword>
<feature type="transmembrane region" description="Helical" evidence="6">
    <location>
        <begin position="145"/>
        <end position="165"/>
    </location>
</feature>
<dbReference type="Proteomes" id="UP001177120">
    <property type="component" value="Unassembled WGS sequence"/>
</dbReference>
<reference evidence="7" key="1">
    <citation type="journal article" date="2024" name="Int. J. Syst. Evol. Microbiol.">
        <title>Polycladomyces zharkentensis sp. nov., a novel thermophilic cellulose- and starch-degrading member of the Bacillota from a geothermal aquifer in Kazakhstan.</title>
        <authorList>
            <person name="Mashzhan A."/>
            <person name="Kistaubayeva A."/>
            <person name="Javier-Lopez R."/>
            <person name="Bissenova U."/>
            <person name="Bissenbay A."/>
            <person name="Birkeland N.K."/>
        </authorList>
    </citation>
    <scope>NUCLEOTIDE SEQUENCE</scope>
    <source>
        <strain evidence="7">ZKZ2T</strain>
    </source>
</reference>
<evidence type="ECO:0000256" key="5">
    <source>
        <dbReference type="ARBA" id="ARBA00023136"/>
    </source>
</evidence>
<dbReference type="EMBL" id="JAFHAP010000008">
    <property type="protein sequence ID" value="MBN2909512.1"/>
    <property type="molecule type" value="Genomic_DNA"/>
</dbReference>
<proteinExistence type="predicted"/>
<protein>
    <submittedName>
        <fullName evidence="7">Amino acid transporter</fullName>
    </submittedName>
</protein>
<dbReference type="InterPro" id="IPR001123">
    <property type="entry name" value="LeuE-type"/>
</dbReference>
<dbReference type="PANTHER" id="PTHR30086">
    <property type="entry name" value="ARGININE EXPORTER PROTEIN ARGO"/>
    <property type="match status" value="1"/>
</dbReference>